<organism evidence="1">
    <name type="scientific">marine metagenome</name>
    <dbReference type="NCBI Taxonomy" id="408172"/>
    <lineage>
        <taxon>unclassified sequences</taxon>
        <taxon>metagenomes</taxon>
        <taxon>ecological metagenomes</taxon>
    </lineage>
</organism>
<evidence type="ECO:0000313" key="1">
    <source>
        <dbReference type="EMBL" id="SVD05847.1"/>
    </source>
</evidence>
<gene>
    <name evidence="1" type="ORF">METZ01_LOCUS358701</name>
</gene>
<dbReference type="EMBL" id="UINC01127010">
    <property type="protein sequence ID" value="SVD05847.1"/>
    <property type="molecule type" value="Genomic_DNA"/>
</dbReference>
<feature type="non-terminal residue" evidence="1">
    <location>
        <position position="50"/>
    </location>
</feature>
<protein>
    <recommendedName>
        <fullName evidence="2">Cytochrome C Planctomycete-type domain-containing protein</fullName>
    </recommendedName>
</protein>
<reference evidence="1" key="1">
    <citation type="submission" date="2018-05" db="EMBL/GenBank/DDBJ databases">
        <authorList>
            <person name="Lanie J.A."/>
            <person name="Ng W.-L."/>
            <person name="Kazmierczak K.M."/>
            <person name="Andrzejewski T.M."/>
            <person name="Davidsen T.M."/>
            <person name="Wayne K.J."/>
            <person name="Tettelin H."/>
            <person name="Glass J.I."/>
            <person name="Rusch D."/>
            <person name="Podicherti R."/>
            <person name="Tsui H.-C.T."/>
            <person name="Winkler M.E."/>
        </authorList>
    </citation>
    <scope>NUCLEOTIDE SEQUENCE</scope>
</reference>
<name>A0A382S9E9_9ZZZZ</name>
<accession>A0A382S9E9</accession>
<proteinExistence type="predicted"/>
<evidence type="ECO:0008006" key="2">
    <source>
        <dbReference type="Google" id="ProtNLM"/>
    </source>
</evidence>
<sequence length="50" mass="5486">MLALFAAAVCANAEEAKPKKVSFYSDIRPIFQGQCHGCHQPAKTKGEYVM</sequence>
<dbReference type="AlphaFoldDB" id="A0A382S9E9"/>